<proteinExistence type="predicted"/>
<reference evidence="1" key="2">
    <citation type="journal article" date="2015" name="Data Brief">
        <title>Shoot transcriptome of the giant reed, Arundo donax.</title>
        <authorList>
            <person name="Barrero R.A."/>
            <person name="Guerrero F.D."/>
            <person name="Moolhuijzen P."/>
            <person name="Goolsby J.A."/>
            <person name="Tidwell J."/>
            <person name="Bellgard S.E."/>
            <person name="Bellgard M.I."/>
        </authorList>
    </citation>
    <scope>NUCLEOTIDE SEQUENCE</scope>
    <source>
        <tissue evidence="1">Shoot tissue taken approximately 20 cm above the soil surface</tissue>
    </source>
</reference>
<dbReference type="EMBL" id="GBRH01232177">
    <property type="protein sequence ID" value="JAD65718.1"/>
    <property type="molecule type" value="Transcribed_RNA"/>
</dbReference>
<organism evidence="1">
    <name type="scientific">Arundo donax</name>
    <name type="common">Giant reed</name>
    <name type="synonym">Donax arundinaceus</name>
    <dbReference type="NCBI Taxonomy" id="35708"/>
    <lineage>
        <taxon>Eukaryota</taxon>
        <taxon>Viridiplantae</taxon>
        <taxon>Streptophyta</taxon>
        <taxon>Embryophyta</taxon>
        <taxon>Tracheophyta</taxon>
        <taxon>Spermatophyta</taxon>
        <taxon>Magnoliopsida</taxon>
        <taxon>Liliopsida</taxon>
        <taxon>Poales</taxon>
        <taxon>Poaceae</taxon>
        <taxon>PACMAD clade</taxon>
        <taxon>Arundinoideae</taxon>
        <taxon>Arundineae</taxon>
        <taxon>Arundo</taxon>
    </lineage>
</organism>
<evidence type="ECO:0000313" key="1">
    <source>
        <dbReference type="EMBL" id="JAD65718.1"/>
    </source>
</evidence>
<reference evidence="1" key="1">
    <citation type="submission" date="2014-09" db="EMBL/GenBank/DDBJ databases">
        <authorList>
            <person name="Magalhaes I.L.F."/>
            <person name="Oliveira U."/>
            <person name="Santos F.R."/>
            <person name="Vidigal T.H.D.A."/>
            <person name="Brescovit A.D."/>
            <person name="Santos A.J."/>
        </authorList>
    </citation>
    <scope>NUCLEOTIDE SEQUENCE</scope>
    <source>
        <tissue evidence="1">Shoot tissue taken approximately 20 cm above the soil surface</tissue>
    </source>
</reference>
<accession>A0A0A9BU49</accession>
<sequence>MTHTEEQLSSDDSATV</sequence>
<protein>
    <submittedName>
        <fullName evidence="1">Uncharacterized protein</fullName>
    </submittedName>
</protein>
<name>A0A0A9BU49_ARUDO</name>
<dbReference type="AlphaFoldDB" id="A0A0A9BU49"/>